<dbReference type="InterPro" id="IPR049730">
    <property type="entry name" value="SNF2/RAD54-like_C"/>
</dbReference>
<proteinExistence type="predicted"/>
<accession>A0A4Y4DPR3</accession>
<dbReference type="SUPFAM" id="SSF52540">
    <property type="entry name" value="P-loop containing nucleoside triphosphate hydrolases"/>
    <property type="match status" value="2"/>
</dbReference>
<evidence type="ECO:0000259" key="2">
    <source>
        <dbReference type="PROSITE" id="PS51192"/>
    </source>
</evidence>
<dbReference type="Gene3D" id="3.40.50.10810">
    <property type="entry name" value="Tandem AAA-ATPase domain"/>
    <property type="match status" value="1"/>
</dbReference>
<evidence type="ECO:0000313" key="5">
    <source>
        <dbReference type="Proteomes" id="UP000316612"/>
    </source>
</evidence>
<name>A0A4Y4DPR3_GLUUR</name>
<reference evidence="4 5" key="1">
    <citation type="submission" date="2019-06" db="EMBL/GenBank/DDBJ databases">
        <title>Whole genome shotgun sequence of Glutamicibacter uratoxydans NBRC 15515.</title>
        <authorList>
            <person name="Hosoyama A."/>
            <person name="Uohara A."/>
            <person name="Ohji S."/>
            <person name="Ichikawa N."/>
        </authorList>
    </citation>
    <scope>NUCLEOTIDE SEQUENCE [LARGE SCALE GENOMIC DNA]</scope>
    <source>
        <strain evidence="4 5">NBRC 15515</strain>
    </source>
</reference>
<evidence type="ECO:0000259" key="3">
    <source>
        <dbReference type="PROSITE" id="PS51194"/>
    </source>
</evidence>
<dbReference type="InterPro" id="IPR014001">
    <property type="entry name" value="Helicase_ATP-bd"/>
</dbReference>
<dbReference type="Gene3D" id="3.40.50.300">
    <property type="entry name" value="P-loop containing nucleotide triphosphate hydrolases"/>
    <property type="match status" value="1"/>
</dbReference>
<dbReference type="OrthoDB" id="9760715at2"/>
<gene>
    <name evidence="4" type="ORF">AUR04nite_14060</name>
</gene>
<feature type="domain" description="Helicase ATP-binding" evidence="2">
    <location>
        <begin position="632"/>
        <end position="794"/>
    </location>
</feature>
<dbReference type="AlphaFoldDB" id="A0A4Y4DPR3"/>
<dbReference type="InterPro" id="IPR000330">
    <property type="entry name" value="SNF2_N"/>
</dbReference>
<protein>
    <submittedName>
        <fullName evidence="4">DNA helicase</fullName>
    </submittedName>
</protein>
<dbReference type="Pfam" id="PF00176">
    <property type="entry name" value="SNF2-rel_dom"/>
    <property type="match status" value="1"/>
</dbReference>
<dbReference type="PANTHER" id="PTHR10799">
    <property type="entry name" value="SNF2/RAD54 HELICASE FAMILY"/>
    <property type="match status" value="1"/>
</dbReference>
<dbReference type="PROSITE" id="PS51194">
    <property type="entry name" value="HELICASE_CTER"/>
    <property type="match status" value="1"/>
</dbReference>
<dbReference type="GO" id="GO:0016787">
    <property type="term" value="F:hydrolase activity"/>
    <property type="evidence" value="ECO:0007669"/>
    <property type="project" value="UniProtKB-KW"/>
</dbReference>
<sequence>MEYQLTPVAAQTLVTEAEYNQGWMIANAGQVTIADKKHTVGRTVVSGWVMQAFVTLQLDLVDSSVRFASRCEEHPNDYSCHDVAALLVEATQLEEGGFVVSDVPAAVQTWNKPKLPQWARTLTRLIPEIQDDVDRFEVDEEPLGLILKVTSSQGFRGQKFLQLSARPARQGSRSPWVQTGVTWRGLQFDARFSKEQRRAVNELKILTERLQHQRYGHVWDIQDWVNLNELPGRDLVEAFEAMRDAGVAIVNGNAASRSEIHFDREPAQAFVNFHKSPEYLSAEAILRAPNGEAEHVLAVGQPPALLAYASSHLERAKTLSLAAFSEPVAPEFKDFVSAGAMMVPGAEVRTFEEEYLPRMRQLAPLQSTDASYKIPKPPRPVLYLDLALRHREDAQKTALTSSFTWNYPENTPRQRGVEKEIIDSIDAKLGGEAPLGAVTKQGVYPERSLGSSESIDFMLYTLPMLEEHPDVHVLDGAKLPDYKLNAQPAQVNVQVGESANDWFDLSVDVVIDGVKIPFAELLAALTAQEDYLVLEDNTVIPIAGEEFKTLRQLVTEAGELGTVSATGLRIHKLSIDWWQELVGLGIIEAQENQWLETMKELGSGETLASVQPPATFTASLRPYQEHGLSWLDFLRTHHLGGVLADDMGLGKTVQLLACLDKARVENPEQKFLVLAPTSVVGNWVNEAARFAPQLRTRAVTATAKKAGAGIIEQIGDAQLVVTSYTIFRLAFEEFEQAGFSVMILDEAQQIKNHASKGYKQARQIDVPCKLVVTGTPMENNLLELWALVSLAAPGLLGGLKAFKENYDKPIADGDSARLARLKKRLRPFVLRRTKEQVVPELPAKTEQVLEVELEPAHRKAYDRRFQRVRQEVLGLVQDVDSNRFKILQSLTLLRQLALDPSLVDEGNGPSAKLEMLREMIADAVAEGHKVLIFSQFTSFLRKAKDVAAGLGIEHGYLDGGTSGPKRKELIDGFSSGDFPLFFISLKSGGFGINLTTADYCILLDPWWNPAAESQAIDRAHRIGQENPVYVYRLVAKDTIESKVLALQAKKTALFNDVLGEDAQAGASAVLGADDFLALMQ</sequence>
<dbReference type="InterPro" id="IPR013663">
    <property type="entry name" value="Helicase_SWF/SNF/SWI_bac"/>
</dbReference>
<feature type="domain" description="Helicase C-terminal" evidence="3">
    <location>
        <begin position="915"/>
        <end position="1064"/>
    </location>
</feature>
<organism evidence="4 5">
    <name type="scientific">Glutamicibacter uratoxydans</name>
    <name type="common">Arthrobacter uratoxydans</name>
    <dbReference type="NCBI Taxonomy" id="43667"/>
    <lineage>
        <taxon>Bacteria</taxon>
        <taxon>Bacillati</taxon>
        <taxon>Actinomycetota</taxon>
        <taxon>Actinomycetes</taxon>
        <taxon>Micrococcales</taxon>
        <taxon>Micrococcaceae</taxon>
        <taxon>Glutamicibacter</taxon>
    </lineage>
</organism>
<dbReference type="InterPro" id="IPR027417">
    <property type="entry name" value="P-loop_NTPase"/>
</dbReference>
<dbReference type="PROSITE" id="PS51192">
    <property type="entry name" value="HELICASE_ATP_BIND_1"/>
    <property type="match status" value="1"/>
</dbReference>
<evidence type="ECO:0000313" key="4">
    <source>
        <dbReference type="EMBL" id="GED05874.1"/>
    </source>
</evidence>
<dbReference type="GO" id="GO:0004386">
    <property type="term" value="F:helicase activity"/>
    <property type="evidence" value="ECO:0007669"/>
    <property type="project" value="UniProtKB-KW"/>
</dbReference>
<keyword evidence="4" id="KW-0347">Helicase</keyword>
<evidence type="ECO:0000256" key="1">
    <source>
        <dbReference type="ARBA" id="ARBA00022801"/>
    </source>
</evidence>
<dbReference type="CDD" id="cd18793">
    <property type="entry name" value="SF2_C_SNF"/>
    <property type="match status" value="1"/>
</dbReference>
<dbReference type="InterPro" id="IPR038718">
    <property type="entry name" value="SNF2-like_sf"/>
</dbReference>
<dbReference type="RefSeq" id="WP_141363377.1">
    <property type="nucleotide sequence ID" value="NZ_BAAAJL010000003.1"/>
</dbReference>
<keyword evidence="5" id="KW-1185">Reference proteome</keyword>
<dbReference type="Pfam" id="PF00271">
    <property type="entry name" value="Helicase_C"/>
    <property type="match status" value="1"/>
</dbReference>
<dbReference type="Pfam" id="PF08455">
    <property type="entry name" value="SNF2_assoc"/>
    <property type="match status" value="1"/>
</dbReference>
<keyword evidence="4" id="KW-0547">Nucleotide-binding</keyword>
<dbReference type="EMBL" id="BJNY01000007">
    <property type="protein sequence ID" value="GED05874.1"/>
    <property type="molecule type" value="Genomic_DNA"/>
</dbReference>
<dbReference type="InterPro" id="IPR001650">
    <property type="entry name" value="Helicase_C-like"/>
</dbReference>
<dbReference type="Proteomes" id="UP000316612">
    <property type="component" value="Unassembled WGS sequence"/>
</dbReference>
<keyword evidence="4" id="KW-0067">ATP-binding</keyword>
<comment type="caution">
    <text evidence="4">The sequence shown here is derived from an EMBL/GenBank/DDBJ whole genome shotgun (WGS) entry which is preliminary data.</text>
</comment>
<dbReference type="SMART" id="SM00490">
    <property type="entry name" value="HELICc"/>
    <property type="match status" value="1"/>
</dbReference>
<keyword evidence="1" id="KW-0378">Hydrolase</keyword>
<dbReference type="GO" id="GO:0005524">
    <property type="term" value="F:ATP binding"/>
    <property type="evidence" value="ECO:0007669"/>
    <property type="project" value="InterPro"/>
</dbReference>
<dbReference type="SMART" id="SM00487">
    <property type="entry name" value="DEXDc"/>
    <property type="match status" value="1"/>
</dbReference>